<feature type="transmembrane region" description="Helical" evidence="2">
    <location>
        <begin position="52"/>
        <end position="70"/>
    </location>
</feature>
<keyword evidence="4" id="KW-1185">Reference proteome</keyword>
<evidence type="ECO:0000256" key="2">
    <source>
        <dbReference type="SAM" id="Phobius"/>
    </source>
</evidence>
<keyword evidence="2" id="KW-1133">Transmembrane helix</keyword>
<evidence type="ECO:0000256" key="1">
    <source>
        <dbReference type="SAM" id="MobiDB-lite"/>
    </source>
</evidence>
<keyword evidence="2" id="KW-0472">Membrane</keyword>
<name>A0A4Y2GHV1_ARAVE</name>
<feature type="region of interest" description="Disordered" evidence="1">
    <location>
        <begin position="1"/>
        <end position="46"/>
    </location>
</feature>
<reference evidence="3 4" key="1">
    <citation type="journal article" date="2019" name="Sci. Rep.">
        <title>Orb-weaving spider Araneus ventricosus genome elucidates the spidroin gene catalogue.</title>
        <authorList>
            <person name="Kono N."/>
            <person name="Nakamura H."/>
            <person name="Ohtoshi R."/>
            <person name="Moran D.A.P."/>
            <person name="Shinohara A."/>
            <person name="Yoshida Y."/>
            <person name="Fujiwara M."/>
            <person name="Mori M."/>
            <person name="Tomita M."/>
            <person name="Arakawa K."/>
        </authorList>
    </citation>
    <scope>NUCLEOTIDE SEQUENCE [LARGE SCALE GENOMIC DNA]</scope>
</reference>
<feature type="compositionally biased region" description="Basic residues" evidence="1">
    <location>
        <begin position="30"/>
        <end position="45"/>
    </location>
</feature>
<keyword evidence="2" id="KW-0812">Transmembrane</keyword>
<proteinExistence type="predicted"/>
<protein>
    <submittedName>
        <fullName evidence="3">Uncharacterized protein</fullName>
    </submittedName>
</protein>
<dbReference type="Proteomes" id="UP000499080">
    <property type="component" value="Unassembled WGS sequence"/>
</dbReference>
<accession>A0A4Y2GHV1</accession>
<gene>
    <name evidence="3" type="ORF">AVEN_29803_1</name>
</gene>
<evidence type="ECO:0000313" key="3">
    <source>
        <dbReference type="EMBL" id="GBM52118.1"/>
    </source>
</evidence>
<evidence type="ECO:0000313" key="4">
    <source>
        <dbReference type="Proteomes" id="UP000499080"/>
    </source>
</evidence>
<comment type="caution">
    <text evidence="3">The sequence shown here is derived from an EMBL/GenBank/DDBJ whole genome shotgun (WGS) entry which is preliminary data.</text>
</comment>
<dbReference type="AlphaFoldDB" id="A0A4Y2GHV1"/>
<dbReference type="EMBL" id="BGPR01001365">
    <property type="protein sequence ID" value="GBM52118.1"/>
    <property type="molecule type" value="Genomic_DNA"/>
</dbReference>
<organism evidence="3 4">
    <name type="scientific">Araneus ventricosus</name>
    <name type="common">Orbweaver spider</name>
    <name type="synonym">Epeira ventricosa</name>
    <dbReference type="NCBI Taxonomy" id="182803"/>
    <lineage>
        <taxon>Eukaryota</taxon>
        <taxon>Metazoa</taxon>
        <taxon>Ecdysozoa</taxon>
        <taxon>Arthropoda</taxon>
        <taxon>Chelicerata</taxon>
        <taxon>Arachnida</taxon>
        <taxon>Araneae</taxon>
        <taxon>Araneomorphae</taxon>
        <taxon>Entelegynae</taxon>
        <taxon>Araneoidea</taxon>
        <taxon>Araneidae</taxon>
        <taxon>Araneus</taxon>
    </lineage>
</organism>
<sequence>MIAETDEGSYPTCRNVWRQVKNGRQDRSRNRGRRSNSRHRPRRNPSLRSGLIIPYVLALSGRIIPYVLVINGRIRIGCISD</sequence>